<dbReference type="Proteomes" id="UP000799118">
    <property type="component" value="Unassembled WGS sequence"/>
</dbReference>
<sequence length="307" mass="34763">MSFQGSDWSGSQDSGNRHDNFNKDCDKDCNEDRDNFYSAYNDGQGVHYTPTLCALLLPAPSGQKRRSNAAKPKLPGNVFFASEDCDLEEFLDFACESVKGLGHSPVEWNYRIVAGELRSQSFKISWSMRAKPGGLITNDAGYRDMITEMNAKGDVKLFIEELEPPAIPGAPSPEDKNTDNARSKKKRKDHEPLAEEQEINKFIEKLEDKYHCHNTTCNSQKCFVDATRKHIALTMYLLRIWAAAIIRFASHIEGVDLEHPPPGNEFKARDDSDIARLVMLRLLLHLRSFRSMTSVINMTFCQRSLPN</sequence>
<proteinExistence type="predicted"/>
<feature type="compositionally biased region" description="Basic and acidic residues" evidence="1">
    <location>
        <begin position="173"/>
        <end position="182"/>
    </location>
</feature>
<protein>
    <submittedName>
        <fullName evidence="2">Uncharacterized protein</fullName>
    </submittedName>
</protein>
<evidence type="ECO:0000256" key="1">
    <source>
        <dbReference type="SAM" id="MobiDB-lite"/>
    </source>
</evidence>
<evidence type="ECO:0000313" key="3">
    <source>
        <dbReference type="Proteomes" id="UP000799118"/>
    </source>
</evidence>
<keyword evidence="3" id="KW-1185">Reference proteome</keyword>
<feature type="region of interest" description="Disordered" evidence="1">
    <location>
        <begin position="1"/>
        <end position="20"/>
    </location>
</feature>
<dbReference type="OrthoDB" id="2965364at2759"/>
<name>A0A6A4HIG4_9AGAR</name>
<reference evidence="2" key="1">
    <citation type="journal article" date="2019" name="Environ. Microbiol.">
        <title>Fungal ecological strategies reflected in gene transcription - a case study of two litter decomposers.</title>
        <authorList>
            <person name="Barbi F."/>
            <person name="Kohler A."/>
            <person name="Barry K."/>
            <person name="Baskaran P."/>
            <person name="Daum C."/>
            <person name="Fauchery L."/>
            <person name="Ihrmark K."/>
            <person name="Kuo A."/>
            <person name="LaButti K."/>
            <person name="Lipzen A."/>
            <person name="Morin E."/>
            <person name="Grigoriev I.V."/>
            <person name="Henrissat B."/>
            <person name="Lindahl B."/>
            <person name="Martin F."/>
        </authorList>
    </citation>
    <scope>NUCLEOTIDE SEQUENCE</scope>
    <source>
        <strain evidence="2">JB14</strain>
    </source>
</reference>
<evidence type="ECO:0000313" key="2">
    <source>
        <dbReference type="EMBL" id="KAE9397470.1"/>
    </source>
</evidence>
<organism evidence="2 3">
    <name type="scientific">Gymnopus androsaceus JB14</name>
    <dbReference type="NCBI Taxonomy" id="1447944"/>
    <lineage>
        <taxon>Eukaryota</taxon>
        <taxon>Fungi</taxon>
        <taxon>Dikarya</taxon>
        <taxon>Basidiomycota</taxon>
        <taxon>Agaricomycotina</taxon>
        <taxon>Agaricomycetes</taxon>
        <taxon>Agaricomycetidae</taxon>
        <taxon>Agaricales</taxon>
        <taxon>Marasmiineae</taxon>
        <taxon>Omphalotaceae</taxon>
        <taxon>Gymnopus</taxon>
    </lineage>
</organism>
<feature type="compositionally biased region" description="Low complexity" evidence="1">
    <location>
        <begin position="1"/>
        <end position="14"/>
    </location>
</feature>
<dbReference type="AlphaFoldDB" id="A0A6A4HIG4"/>
<feature type="region of interest" description="Disordered" evidence="1">
    <location>
        <begin position="165"/>
        <end position="194"/>
    </location>
</feature>
<dbReference type="EMBL" id="ML769497">
    <property type="protein sequence ID" value="KAE9397470.1"/>
    <property type="molecule type" value="Genomic_DNA"/>
</dbReference>
<accession>A0A6A4HIG4</accession>
<gene>
    <name evidence="2" type="ORF">BT96DRAFT_1036134</name>
</gene>